<dbReference type="InterPro" id="IPR003256">
    <property type="entry name" value="Ribosomal_uL24"/>
</dbReference>
<dbReference type="InterPro" id="IPR041988">
    <property type="entry name" value="Ribosomal_uL24_KOW"/>
</dbReference>
<evidence type="ECO:0000259" key="7">
    <source>
        <dbReference type="SMART" id="SM00739"/>
    </source>
</evidence>
<comment type="similarity">
    <text evidence="1 6">Belongs to the universal ribosomal protein uL24 family.</text>
</comment>
<dbReference type="Proteomes" id="UP000001593">
    <property type="component" value="Unassembled WGS sequence"/>
</dbReference>
<evidence type="ECO:0000256" key="4">
    <source>
        <dbReference type="ARBA" id="ARBA00035283"/>
    </source>
</evidence>
<dbReference type="OMA" id="HFHEEIM"/>
<dbReference type="EMBL" id="DS469518">
    <property type="protein sequence ID" value="EDO47740.1"/>
    <property type="molecule type" value="Genomic_DNA"/>
</dbReference>
<dbReference type="KEGG" id="nve:5519846"/>
<dbReference type="InParanoid" id="A7RLR8"/>
<keyword evidence="3 6" id="KW-0687">Ribonucleoprotein</keyword>
<dbReference type="InterPro" id="IPR008991">
    <property type="entry name" value="Translation_prot_SH3-like_sf"/>
</dbReference>
<evidence type="ECO:0000256" key="1">
    <source>
        <dbReference type="ARBA" id="ARBA00010618"/>
    </source>
</evidence>
<dbReference type="PROSITE" id="PS01108">
    <property type="entry name" value="RIBOSOMAL_L24"/>
    <property type="match status" value="1"/>
</dbReference>
<dbReference type="NCBIfam" id="TIGR01079">
    <property type="entry name" value="rplX_bact"/>
    <property type="match status" value="1"/>
</dbReference>
<evidence type="ECO:0000313" key="8">
    <source>
        <dbReference type="EMBL" id="EDO47740.1"/>
    </source>
</evidence>
<name>A7RLR8_NEMVE</name>
<dbReference type="GO" id="GO:0006412">
    <property type="term" value="P:translation"/>
    <property type="evidence" value="ECO:0000318"/>
    <property type="project" value="GO_Central"/>
</dbReference>
<dbReference type="GO" id="GO:1990904">
    <property type="term" value="C:ribonucleoprotein complex"/>
    <property type="evidence" value="ECO:0007669"/>
    <property type="project" value="UniProtKB-KW"/>
</dbReference>
<proteinExistence type="inferred from homology"/>
<dbReference type="InterPro" id="IPR057264">
    <property type="entry name" value="Ribosomal_uL24_C"/>
</dbReference>
<dbReference type="InterPro" id="IPR005824">
    <property type="entry name" value="KOW"/>
</dbReference>
<dbReference type="eggNOG" id="KOG1708">
    <property type="taxonomic scope" value="Eukaryota"/>
</dbReference>
<dbReference type="HOGENOM" id="CLU_093315_0_1_1"/>
<keyword evidence="2 6" id="KW-0689">Ribosomal protein</keyword>
<dbReference type="GO" id="GO:0003735">
    <property type="term" value="F:structural constituent of ribosome"/>
    <property type="evidence" value="ECO:0007669"/>
    <property type="project" value="InterPro"/>
</dbReference>
<dbReference type="InterPro" id="IPR005825">
    <property type="entry name" value="Ribosomal_uL24_CS"/>
</dbReference>
<evidence type="ECO:0000256" key="6">
    <source>
        <dbReference type="RuleBase" id="RU003477"/>
    </source>
</evidence>
<feature type="non-terminal residue" evidence="8">
    <location>
        <position position="1"/>
    </location>
</feature>
<dbReference type="Gene3D" id="2.30.30.30">
    <property type="match status" value="1"/>
</dbReference>
<keyword evidence="9" id="KW-1185">Reference proteome</keyword>
<organism evidence="8 9">
    <name type="scientific">Nematostella vectensis</name>
    <name type="common">Starlet sea anemone</name>
    <dbReference type="NCBI Taxonomy" id="45351"/>
    <lineage>
        <taxon>Eukaryota</taxon>
        <taxon>Metazoa</taxon>
        <taxon>Cnidaria</taxon>
        <taxon>Anthozoa</taxon>
        <taxon>Hexacorallia</taxon>
        <taxon>Actiniaria</taxon>
        <taxon>Edwardsiidae</taxon>
        <taxon>Nematostella</taxon>
    </lineage>
</organism>
<dbReference type="GO" id="GO:0005739">
    <property type="term" value="C:mitochondrion"/>
    <property type="evidence" value="ECO:0000318"/>
    <property type="project" value="GO_Central"/>
</dbReference>
<evidence type="ECO:0000256" key="2">
    <source>
        <dbReference type="ARBA" id="ARBA00022980"/>
    </source>
</evidence>
<dbReference type="AlphaFoldDB" id="A7RLR8"/>
<dbReference type="PANTHER" id="PTHR12903">
    <property type="entry name" value="MITOCHONDRIAL RIBOSOMAL PROTEIN L24"/>
    <property type="match status" value="1"/>
</dbReference>
<dbReference type="OrthoDB" id="359154at2759"/>
<dbReference type="GO" id="GO:0003723">
    <property type="term" value="F:RNA binding"/>
    <property type="evidence" value="ECO:0007669"/>
    <property type="project" value="InterPro"/>
</dbReference>
<feature type="domain" description="KOW" evidence="7">
    <location>
        <begin position="38"/>
        <end position="65"/>
    </location>
</feature>
<dbReference type="Pfam" id="PF00467">
    <property type="entry name" value="KOW"/>
    <property type="match status" value="1"/>
</dbReference>
<dbReference type="CDD" id="cd06089">
    <property type="entry name" value="KOW_RPL26"/>
    <property type="match status" value="1"/>
</dbReference>
<dbReference type="GO" id="GO:0005840">
    <property type="term" value="C:ribosome"/>
    <property type="evidence" value="ECO:0007669"/>
    <property type="project" value="UniProtKB-KW"/>
</dbReference>
<dbReference type="Pfam" id="PF17136">
    <property type="entry name" value="ribosomal_L24"/>
    <property type="match status" value="1"/>
</dbReference>
<sequence>MPSIPWKPFGAAVARPRRFPKIRRGSKRQPLPTVDEWKVVRGDTVVILAGKDKGKTGLVTDVIRSKNHLYVKGMNTHQRYFKPYDDFQGGFFPSEAPLHYKDVALIDPSDKKPTDVAYRYTEKGERVRVSERTGRIIPKPTWERRDWKTRSAVKDGDHDTLASAASRNSYIPSLLHFHEEIMKAMNI</sequence>
<dbReference type="SMART" id="SM00739">
    <property type="entry name" value="KOW"/>
    <property type="match status" value="1"/>
</dbReference>
<protein>
    <recommendedName>
        <fullName evidence="4">Large ribosomal subunit protein uL24m</fullName>
    </recommendedName>
    <alternativeName>
        <fullName evidence="5">39S ribosomal protein L24, mitochondrial</fullName>
    </alternativeName>
</protein>
<dbReference type="HAMAP" id="MF_01326_B">
    <property type="entry name" value="Ribosomal_uL24_B"/>
    <property type="match status" value="1"/>
</dbReference>
<dbReference type="PhylomeDB" id="A7RLR8"/>
<dbReference type="STRING" id="45351.A7RLR8"/>
<dbReference type="SUPFAM" id="SSF50104">
    <property type="entry name" value="Translation proteins SH3-like domain"/>
    <property type="match status" value="1"/>
</dbReference>
<dbReference type="InterPro" id="IPR014722">
    <property type="entry name" value="Rib_uL2_dom2"/>
</dbReference>
<evidence type="ECO:0000256" key="5">
    <source>
        <dbReference type="ARBA" id="ARBA00035357"/>
    </source>
</evidence>
<reference evidence="8 9" key="1">
    <citation type="journal article" date="2007" name="Science">
        <title>Sea anemone genome reveals ancestral eumetazoan gene repertoire and genomic organization.</title>
        <authorList>
            <person name="Putnam N.H."/>
            <person name="Srivastava M."/>
            <person name="Hellsten U."/>
            <person name="Dirks B."/>
            <person name="Chapman J."/>
            <person name="Salamov A."/>
            <person name="Terry A."/>
            <person name="Shapiro H."/>
            <person name="Lindquist E."/>
            <person name="Kapitonov V.V."/>
            <person name="Jurka J."/>
            <person name="Genikhovich G."/>
            <person name="Grigoriev I.V."/>
            <person name="Lucas S.M."/>
            <person name="Steele R.E."/>
            <person name="Finnerty J.R."/>
            <person name="Technau U."/>
            <person name="Martindale M.Q."/>
            <person name="Rokhsar D.S."/>
        </authorList>
    </citation>
    <scope>NUCLEOTIDE SEQUENCE [LARGE SCALE GENOMIC DNA]</scope>
    <source>
        <strain evidence="9">CH2 X CH6</strain>
    </source>
</reference>
<gene>
    <name evidence="8" type="ORF">NEMVEDRAFT_v1g85991</name>
</gene>
<evidence type="ECO:0000256" key="3">
    <source>
        <dbReference type="ARBA" id="ARBA00023274"/>
    </source>
</evidence>
<accession>A7RLR8</accession>
<evidence type="ECO:0000313" key="9">
    <source>
        <dbReference type="Proteomes" id="UP000001593"/>
    </source>
</evidence>